<dbReference type="PANTHER" id="PTHR22878">
    <property type="entry name" value="DYNEIN HEAVY CHAIN 6, AXONEMAL-LIKE-RELATED"/>
    <property type="match status" value="1"/>
</dbReference>
<dbReference type="InterPro" id="IPR027417">
    <property type="entry name" value="P-loop_NTPase"/>
</dbReference>
<dbReference type="PANTHER" id="PTHR22878:SF63">
    <property type="entry name" value="DYNEIN AXONEMAL HEAVY CHAIN 10"/>
    <property type="match status" value="1"/>
</dbReference>
<dbReference type="InterPro" id="IPR026983">
    <property type="entry name" value="DHC"/>
</dbReference>
<feature type="non-terminal residue" evidence="2">
    <location>
        <position position="1"/>
    </location>
</feature>
<sequence length="109" mass="12481">YVDVIEQAVVSGEPVLIENLEETIEPVIDPLLGRHTIKKGRCIKVGDKECYFHPDFRLILHTKLANPHYKPEIQAQTTLINFTVTRDGLEDQLLAEVVNLERPDLEHLK</sequence>
<dbReference type="Proteomes" id="UP001529510">
    <property type="component" value="Unassembled WGS sequence"/>
</dbReference>
<evidence type="ECO:0000259" key="1">
    <source>
        <dbReference type="Pfam" id="PF12781"/>
    </source>
</evidence>
<dbReference type="Pfam" id="PF12781">
    <property type="entry name" value="AAA_9"/>
    <property type="match status" value="1"/>
</dbReference>
<comment type="caution">
    <text evidence="2">The sequence shown here is derived from an EMBL/GenBank/DDBJ whole genome shotgun (WGS) entry which is preliminary data.</text>
</comment>
<accession>A0ABD0QY36</accession>
<reference evidence="2 3" key="1">
    <citation type="submission" date="2024-05" db="EMBL/GenBank/DDBJ databases">
        <title>Genome sequencing and assembly of Indian major carp, Cirrhinus mrigala (Hamilton, 1822).</title>
        <authorList>
            <person name="Mohindra V."/>
            <person name="Chowdhury L.M."/>
            <person name="Lal K."/>
            <person name="Jena J.K."/>
        </authorList>
    </citation>
    <scope>NUCLEOTIDE SEQUENCE [LARGE SCALE GENOMIC DNA]</scope>
    <source>
        <strain evidence="2">CM1030</strain>
        <tissue evidence="2">Blood</tissue>
    </source>
</reference>
<evidence type="ECO:0000313" key="3">
    <source>
        <dbReference type="Proteomes" id="UP001529510"/>
    </source>
</evidence>
<proteinExistence type="predicted"/>
<keyword evidence="3" id="KW-1185">Reference proteome</keyword>
<dbReference type="EMBL" id="JAMKFB020000006">
    <property type="protein sequence ID" value="KAL0190550.1"/>
    <property type="molecule type" value="Genomic_DNA"/>
</dbReference>
<protein>
    <recommendedName>
        <fullName evidence="1">Dynein heavy chain ATP-binding dynein motor region domain-containing protein</fullName>
    </recommendedName>
</protein>
<feature type="domain" description="Dynein heavy chain ATP-binding dynein motor region" evidence="1">
    <location>
        <begin position="1"/>
        <end position="107"/>
    </location>
</feature>
<gene>
    <name evidence="2" type="ORF">M9458_013248</name>
</gene>
<name>A0ABD0QY36_CIRMR</name>
<evidence type="ECO:0000313" key="2">
    <source>
        <dbReference type="EMBL" id="KAL0190550.1"/>
    </source>
</evidence>
<dbReference type="InterPro" id="IPR035706">
    <property type="entry name" value="AAA_9"/>
</dbReference>
<organism evidence="2 3">
    <name type="scientific">Cirrhinus mrigala</name>
    <name type="common">Mrigala</name>
    <dbReference type="NCBI Taxonomy" id="683832"/>
    <lineage>
        <taxon>Eukaryota</taxon>
        <taxon>Metazoa</taxon>
        <taxon>Chordata</taxon>
        <taxon>Craniata</taxon>
        <taxon>Vertebrata</taxon>
        <taxon>Euteleostomi</taxon>
        <taxon>Actinopterygii</taxon>
        <taxon>Neopterygii</taxon>
        <taxon>Teleostei</taxon>
        <taxon>Ostariophysi</taxon>
        <taxon>Cypriniformes</taxon>
        <taxon>Cyprinidae</taxon>
        <taxon>Labeoninae</taxon>
        <taxon>Labeonini</taxon>
        <taxon>Cirrhinus</taxon>
    </lineage>
</organism>
<dbReference type="AlphaFoldDB" id="A0ABD0QY36"/>
<feature type="non-terminal residue" evidence="2">
    <location>
        <position position="109"/>
    </location>
</feature>
<dbReference type="Gene3D" id="3.40.50.300">
    <property type="entry name" value="P-loop containing nucleotide triphosphate hydrolases"/>
    <property type="match status" value="1"/>
</dbReference>